<reference evidence="1 2" key="1">
    <citation type="submission" date="2021-06" db="EMBL/GenBank/DDBJ databases">
        <authorList>
            <person name="Palmer J.M."/>
        </authorList>
    </citation>
    <scope>NUCLEOTIDE SEQUENCE [LARGE SCALE GENOMIC DNA]</scope>
    <source>
        <strain evidence="1 2">XC_2019</strain>
        <tissue evidence="1">Muscle</tissue>
    </source>
</reference>
<accession>A0ABV0SCF6</accession>
<dbReference type="Proteomes" id="UP001434883">
    <property type="component" value="Unassembled WGS sequence"/>
</dbReference>
<gene>
    <name evidence="1" type="ORF">XENOCAPTIV_000386</name>
</gene>
<sequence length="132" mass="14298">MGWRTSDNISFHVLPQMDLGLSGFGCSPKGQFWSPLIRALPYVCNVSYMASSKLPTGLPWTFFSPLFHEGQIYGVQLIVDLGTDSHPELWISAAPLELPWSSCCFLAVSLDGPPCLGRSAGGPSSLHLQMLG</sequence>
<protein>
    <submittedName>
        <fullName evidence="1">Uncharacterized protein</fullName>
    </submittedName>
</protein>
<comment type="caution">
    <text evidence="1">The sequence shown here is derived from an EMBL/GenBank/DDBJ whole genome shotgun (WGS) entry which is preliminary data.</text>
</comment>
<evidence type="ECO:0000313" key="2">
    <source>
        <dbReference type="Proteomes" id="UP001434883"/>
    </source>
</evidence>
<dbReference type="EMBL" id="JAHRIN010076653">
    <property type="protein sequence ID" value="MEQ2218237.1"/>
    <property type="molecule type" value="Genomic_DNA"/>
</dbReference>
<proteinExistence type="predicted"/>
<organism evidence="1 2">
    <name type="scientific">Xenoophorus captivus</name>
    <dbReference type="NCBI Taxonomy" id="1517983"/>
    <lineage>
        <taxon>Eukaryota</taxon>
        <taxon>Metazoa</taxon>
        <taxon>Chordata</taxon>
        <taxon>Craniata</taxon>
        <taxon>Vertebrata</taxon>
        <taxon>Euteleostomi</taxon>
        <taxon>Actinopterygii</taxon>
        <taxon>Neopterygii</taxon>
        <taxon>Teleostei</taxon>
        <taxon>Neoteleostei</taxon>
        <taxon>Acanthomorphata</taxon>
        <taxon>Ovalentaria</taxon>
        <taxon>Atherinomorphae</taxon>
        <taxon>Cyprinodontiformes</taxon>
        <taxon>Goodeidae</taxon>
        <taxon>Xenoophorus</taxon>
    </lineage>
</organism>
<name>A0ABV0SCF6_9TELE</name>
<keyword evidence="2" id="KW-1185">Reference proteome</keyword>
<evidence type="ECO:0000313" key="1">
    <source>
        <dbReference type="EMBL" id="MEQ2218237.1"/>
    </source>
</evidence>